<dbReference type="SUPFAM" id="SSF55729">
    <property type="entry name" value="Acyl-CoA N-acyltransferases (Nat)"/>
    <property type="match status" value="1"/>
</dbReference>
<dbReference type="GO" id="GO:0016747">
    <property type="term" value="F:acyltransferase activity, transferring groups other than amino-acyl groups"/>
    <property type="evidence" value="ECO:0007669"/>
    <property type="project" value="InterPro"/>
</dbReference>
<proteinExistence type="predicted"/>
<dbReference type="HOGENOM" id="CLU_013985_3_2_1"/>
<dbReference type="Proteomes" id="UP000008064">
    <property type="component" value="Unassembled WGS sequence"/>
</dbReference>
<name>F8NYB5_SERL9</name>
<gene>
    <name evidence="2" type="ORF">SERLADRAFT_469655</name>
</gene>
<dbReference type="InterPro" id="IPR000182">
    <property type="entry name" value="GNAT_dom"/>
</dbReference>
<feature type="domain" description="N-acetyltransferase" evidence="1">
    <location>
        <begin position="1"/>
        <end position="153"/>
    </location>
</feature>
<dbReference type="RefSeq" id="XP_007319349.1">
    <property type="nucleotide sequence ID" value="XM_007319287.1"/>
</dbReference>
<evidence type="ECO:0000313" key="2">
    <source>
        <dbReference type="EMBL" id="EGO23587.1"/>
    </source>
</evidence>
<dbReference type="PANTHER" id="PTHR43792:SF1">
    <property type="entry name" value="N-ACETYLTRANSFERASE DOMAIN-CONTAINING PROTEIN"/>
    <property type="match status" value="1"/>
</dbReference>
<dbReference type="EMBL" id="GL945435">
    <property type="protein sequence ID" value="EGO23587.1"/>
    <property type="molecule type" value="Genomic_DNA"/>
</dbReference>
<dbReference type="PROSITE" id="PS51186">
    <property type="entry name" value="GNAT"/>
    <property type="match status" value="1"/>
</dbReference>
<dbReference type="InterPro" id="IPR016181">
    <property type="entry name" value="Acyl_CoA_acyltransferase"/>
</dbReference>
<accession>F8NYB5</accession>
<dbReference type="Gene3D" id="3.40.630.30">
    <property type="match status" value="1"/>
</dbReference>
<sequence>MDDILQLWNDPLVLPSATSDTVVPHSPKFKDVLRETFEKAAIWVIITLKETGEFMGYSCIHIIMPKNRNGMFGVCLLPQYWDKGYGTEASKFVVDHSFRWLNLHRVSLDVHGDNPRAIAVYQKLGFVVEGRIREAVWKDNVWVDNLSMGVLRTEWAAQHWKK</sequence>
<dbReference type="InterPro" id="IPR051531">
    <property type="entry name" value="N-acetyltransferase"/>
</dbReference>
<dbReference type="GeneID" id="18819637"/>
<protein>
    <recommendedName>
        <fullName evidence="1">N-acetyltransferase domain-containing protein</fullName>
    </recommendedName>
</protein>
<dbReference type="PANTHER" id="PTHR43792">
    <property type="entry name" value="GNAT FAMILY, PUTATIVE (AFU_ORTHOLOGUE AFUA_3G00765)-RELATED-RELATED"/>
    <property type="match status" value="1"/>
</dbReference>
<evidence type="ECO:0000259" key="1">
    <source>
        <dbReference type="PROSITE" id="PS51186"/>
    </source>
</evidence>
<reference evidence="2" key="1">
    <citation type="submission" date="2011-04" db="EMBL/GenBank/DDBJ databases">
        <title>Evolution of plant cell wall degrading machinery underlies the functional diversity of forest fungi.</title>
        <authorList>
            <consortium name="US DOE Joint Genome Institute (JGI-PGF)"/>
            <person name="Eastwood D.C."/>
            <person name="Floudas D."/>
            <person name="Binder M."/>
            <person name="Majcherczyk A."/>
            <person name="Schneider P."/>
            <person name="Aerts A."/>
            <person name="Asiegbu F.O."/>
            <person name="Baker S.E."/>
            <person name="Barry K."/>
            <person name="Bendiksby M."/>
            <person name="Blumentritt M."/>
            <person name="Coutinho P.M."/>
            <person name="Cullen D."/>
            <person name="Cullen D."/>
            <person name="Gathman A."/>
            <person name="Goodell B."/>
            <person name="Henrissat B."/>
            <person name="Ihrmark K."/>
            <person name="Kauserud H."/>
            <person name="Kohler A."/>
            <person name="LaButti K."/>
            <person name="Lapidus A."/>
            <person name="Lavin J.L."/>
            <person name="Lee Y.-H."/>
            <person name="Lindquist E."/>
            <person name="Lilly W."/>
            <person name="Lucas S."/>
            <person name="Morin E."/>
            <person name="Murat C."/>
            <person name="Oguiza J.A."/>
            <person name="Park J."/>
            <person name="Pisabarro A.G."/>
            <person name="Riley R."/>
            <person name="Rosling A."/>
            <person name="Salamov A."/>
            <person name="Schmidt O."/>
            <person name="Schmutz J."/>
            <person name="Skrede I."/>
            <person name="Stenlid J."/>
            <person name="Wiebenga A."/>
            <person name="Xie X."/>
            <person name="Kues U."/>
            <person name="Hibbett D.S."/>
            <person name="Hoffmeister D."/>
            <person name="Hogberg N."/>
            <person name="Martin F."/>
            <person name="Grigoriev I.V."/>
            <person name="Watkinson S.C."/>
        </authorList>
    </citation>
    <scope>NUCLEOTIDE SEQUENCE</scope>
    <source>
        <strain evidence="2">S7.9</strain>
    </source>
</reference>
<dbReference type="OrthoDB" id="630895at2759"/>
<dbReference type="KEGG" id="sla:SERLADRAFT_469655"/>
<dbReference type="Pfam" id="PF13302">
    <property type="entry name" value="Acetyltransf_3"/>
    <property type="match status" value="1"/>
</dbReference>
<organism>
    <name type="scientific">Serpula lacrymans var. lacrymans (strain S7.9)</name>
    <name type="common">Dry rot fungus</name>
    <dbReference type="NCBI Taxonomy" id="578457"/>
    <lineage>
        <taxon>Eukaryota</taxon>
        <taxon>Fungi</taxon>
        <taxon>Dikarya</taxon>
        <taxon>Basidiomycota</taxon>
        <taxon>Agaricomycotina</taxon>
        <taxon>Agaricomycetes</taxon>
        <taxon>Agaricomycetidae</taxon>
        <taxon>Boletales</taxon>
        <taxon>Coniophorineae</taxon>
        <taxon>Serpulaceae</taxon>
        <taxon>Serpula</taxon>
    </lineage>
</organism>
<dbReference type="AlphaFoldDB" id="F8NYB5"/>